<sequence length="202" mass="22865">MAHDHDKVLESIVGKVVSQVENDLISQIESSYAQSLERLKASRAGVESEYSKIVEGASKQAENLKRQIVESSRLAVRNKQLLLIEEAVNDVFKHVIARIDNIRADERYEAMMRRLIENALDAIGMDAVLECNDSDRDVVDRIVLELQHKYNFSIEIGNSIDCLGGIRARSKDGSIILDNTLDSRIERMKPILKKDIARLFMV</sequence>
<dbReference type="InterPro" id="IPR002842">
    <property type="entry name" value="ATPase_V1_Esu"/>
</dbReference>
<dbReference type="SUPFAM" id="SSF160527">
    <property type="entry name" value="V-type ATPase subunit E-like"/>
    <property type="match status" value="1"/>
</dbReference>
<keyword evidence="3" id="KW-0406">Ion transport</keyword>
<evidence type="ECO:0000256" key="2">
    <source>
        <dbReference type="ARBA" id="ARBA00022448"/>
    </source>
</evidence>
<gene>
    <name evidence="4" type="primary">atpE</name>
    <name evidence="4" type="ORF">NCAV_0064</name>
</gene>
<keyword evidence="5" id="KW-1185">Reference proteome</keyword>
<dbReference type="GO" id="GO:0033178">
    <property type="term" value="C:proton-transporting two-sector ATPase complex, catalytic domain"/>
    <property type="evidence" value="ECO:0007669"/>
    <property type="project" value="InterPro"/>
</dbReference>
<dbReference type="Pfam" id="PF01991">
    <property type="entry name" value="vATP-synt_E"/>
    <property type="match status" value="1"/>
</dbReference>
<dbReference type="GeneID" id="41594171"/>
<dbReference type="RefSeq" id="WP_103286431.1">
    <property type="nucleotide sequence ID" value="NZ_LT981265.1"/>
</dbReference>
<evidence type="ECO:0000256" key="1">
    <source>
        <dbReference type="ARBA" id="ARBA00005901"/>
    </source>
</evidence>
<dbReference type="GO" id="GO:0046961">
    <property type="term" value="F:proton-transporting ATPase activity, rotational mechanism"/>
    <property type="evidence" value="ECO:0007669"/>
    <property type="project" value="InterPro"/>
</dbReference>
<organism evidence="4 5">
    <name type="scientific">Candidatus Nitrosocaldus cavascurensis</name>
    <dbReference type="NCBI Taxonomy" id="2058097"/>
    <lineage>
        <taxon>Archaea</taxon>
        <taxon>Nitrososphaerota</taxon>
        <taxon>Nitrososphaeria</taxon>
        <taxon>Candidatus Nitrosocaldales</taxon>
        <taxon>Candidatus Nitrosocaldaceae</taxon>
        <taxon>Candidatus Nitrosocaldus</taxon>
    </lineage>
</organism>
<dbReference type="AlphaFoldDB" id="A0A2K5ANP8"/>
<dbReference type="InterPro" id="IPR038495">
    <property type="entry name" value="ATPase_E_C"/>
</dbReference>
<dbReference type="Gene3D" id="3.30.2320.30">
    <property type="entry name" value="ATP synthase, E subunit, C-terminal"/>
    <property type="match status" value="1"/>
</dbReference>
<keyword evidence="2" id="KW-0813">Transport</keyword>
<reference evidence="5" key="1">
    <citation type="submission" date="2018-01" db="EMBL/GenBank/DDBJ databases">
        <authorList>
            <person name="Kerou L M."/>
        </authorList>
    </citation>
    <scope>NUCLEOTIDE SEQUENCE [LARGE SCALE GENOMIC DNA]</scope>
    <source>
        <strain evidence="5">SCU2</strain>
    </source>
</reference>
<dbReference type="Gene3D" id="1.20.5.620">
    <property type="entry name" value="F1F0 ATP synthase subunit B, membrane domain"/>
    <property type="match status" value="1"/>
</dbReference>
<dbReference type="KEGG" id="ncv:NCAV_0064"/>
<accession>A0A2K5ANP8</accession>
<dbReference type="Proteomes" id="UP000236248">
    <property type="component" value="Chromosome NCAV"/>
</dbReference>
<proteinExistence type="inferred from homology"/>
<dbReference type="EMBL" id="LT981265">
    <property type="protein sequence ID" value="SPC33264.1"/>
    <property type="molecule type" value="Genomic_DNA"/>
</dbReference>
<name>A0A2K5ANP8_9ARCH</name>
<comment type="similarity">
    <text evidence="1">Belongs to the V-ATPase E subunit family.</text>
</comment>
<dbReference type="PANTHER" id="PTHR45715">
    <property type="entry name" value="ATPASE H+-TRANSPORTING V1 SUBUNIT E1A-RELATED"/>
    <property type="match status" value="1"/>
</dbReference>
<evidence type="ECO:0000313" key="5">
    <source>
        <dbReference type="Proteomes" id="UP000236248"/>
    </source>
</evidence>
<protein>
    <submittedName>
        <fullName evidence="4">V-type proton ATPase subunit E</fullName>
    </submittedName>
</protein>
<evidence type="ECO:0000313" key="4">
    <source>
        <dbReference type="EMBL" id="SPC33264.1"/>
    </source>
</evidence>
<evidence type="ECO:0000256" key="3">
    <source>
        <dbReference type="ARBA" id="ARBA00023065"/>
    </source>
</evidence>